<dbReference type="Proteomes" id="UP000518752">
    <property type="component" value="Unassembled WGS sequence"/>
</dbReference>
<keyword evidence="3" id="KW-0472">Membrane</keyword>
<feature type="compositionally biased region" description="Acidic residues" evidence="2">
    <location>
        <begin position="754"/>
        <end position="763"/>
    </location>
</feature>
<dbReference type="Pfam" id="PF02194">
    <property type="entry name" value="PXA"/>
    <property type="match status" value="1"/>
</dbReference>
<dbReference type="InterPro" id="IPR036871">
    <property type="entry name" value="PX_dom_sf"/>
</dbReference>
<dbReference type="InterPro" id="IPR044926">
    <property type="entry name" value="RGS_subdomain_2"/>
</dbReference>
<dbReference type="PROSITE" id="PS50132">
    <property type="entry name" value="RGS"/>
    <property type="match status" value="1"/>
</dbReference>
<keyword evidence="3" id="KW-0812">Transmembrane</keyword>
<dbReference type="EMBL" id="JAACJN010000029">
    <property type="protein sequence ID" value="KAF5388574.1"/>
    <property type="molecule type" value="Genomic_DNA"/>
</dbReference>
<dbReference type="PROSITE" id="PS50195">
    <property type="entry name" value="PX"/>
    <property type="match status" value="1"/>
</dbReference>
<feature type="compositionally biased region" description="Low complexity" evidence="2">
    <location>
        <begin position="640"/>
        <end position="660"/>
    </location>
</feature>
<dbReference type="PANTHER" id="PTHR22775">
    <property type="entry name" value="SORTING NEXIN"/>
    <property type="match status" value="1"/>
</dbReference>
<evidence type="ECO:0000256" key="1">
    <source>
        <dbReference type="ARBA" id="ARBA00010883"/>
    </source>
</evidence>
<evidence type="ECO:0000259" key="5">
    <source>
        <dbReference type="PROSITE" id="PS50195"/>
    </source>
</evidence>
<proteinExistence type="inferred from homology"/>
<dbReference type="SMART" id="SM00315">
    <property type="entry name" value="RGS"/>
    <property type="match status" value="1"/>
</dbReference>
<feature type="region of interest" description="Disordered" evidence="2">
    <location>
        <begin position="598"/>
        <end position="699"/>
    </location>
</feature>
<feature type="compositionally biased region" description="Polar residues" evidence="2">
    <location>
        <begin position="598"/>
        <end position="619"/>
    </location>
</feature>
<dbReference type="OrthoDB" id="120967at2759"/>
<dbReference type="Pfam" id="PF00787">
    <property type="entry name" value="PX"/>
    <property type="match status" value="1"/>
</dbReference>
<feature type="domain" description="RGS" evidence="4">
    <location>
        <begin position="447"/>
        <end position="484"/>
    </location>
</feature>
<comment type="caution">
    <text evidence="7">The sequence shown here is derived from an EMBL/GenBank/DDBJ whole genome shotgun (WGS) entry which is preliminary data.</text>
</comment>
<name>A0A8H5HS85_9AGAR</name>
<dbReference type="Gene3D" id="3.30.1520.10">
    <property type="entry name" value="Phox-like domain"/>
    <property type="match status" value="1"/>
</dbReference>
<dbReference type="GO" id="GO:0035091">
    <property type="term" value="F:phosphatidylinositol binding"/>
    <property type="evidence" value="ECO:0007669"/>
    <property type="project" value="InterPro"/>
</dbReference>
<keyword evidence="3" id="KW-1133">Transmembrane helix</keyword>
<keyword evidence="8" id="KW-1185">Reference proteome</keyword>
<dbReference type="Pfam" id="PF08628">
    <property type="entry name" value="Nexin_C"/>
    <property type="match status" value="1"/>
</dbReference>
<feature type="region of interest" description="Disordered" evidence="2">
    <location>
        <begin position="717"/>
        <end position="773"/>
    </location>
</feature>
<feature type="transmembrane region" description="Helical" evidence="3">
    <location>
        <begin position="33"/>
        <end position="57"/>
    </location>
</feature>
<dbReference type="SUPFAM" id="SSF48097">
    <property type="entry name" value="Regulator of G-protein signaling, RGS"/>
    <property type="match status" value="1"/>
</dbReference>
<dbReference type="Gene3D" id="1.10.167.10">
    <property type="entry name" value="Regulator of G-protein Signalling 4, domain 2"/>
    <property type="match status" value="1"/>
</dbReference>
<sequence length="1240" mass="138939">MSHPFSNVVLVAVLGVLLPVVYRVVASPLILLLISPLIFLLLAIAFLALQVFIGHILDSRRPRSPKLALKTARPFAFSTPAAWQAVVTRSQWSQNTPQSFPPLYPDSPMISTAINDILIMIVRDFVLTWYKDISSSASFPVAVSAVLHDSLSQLLDRAAAIDLPSLVVKRILPRITEHVELFRQSEIALRGAGLERRLTHSEELDIMLASRYGASRNAGKLHPAIENLSTTFTRQSEEIHLKQLVDKALPYVLPESENRSRALKIVVREIVACAVLYPVMEMVSDPDFWNRAIDQVASAAIHQQKLITKVRNVLEAQYPRPQTENRLSSAIASNPVLSTETITIRTDSHQFEAFLRSINRCSSLLDARRLKNDVLGEIRRTRILLADHEKDDWIHGERTEDVVAFLDRLYTAKRQAEQRIVELGGVDDSQKQSPYQEIGGPAKSGVTLRDILRNPSSLSYFMEFMDRRNRSLLVQFWLTVETFKNPLESIDSGSEGEEDEPVQDSSTAVTVKEDISMINDLYFSGMLHPVLSSIPKKYVEVIRAFARNPETSPDAQRRVRKSVLLAQRQVERDMEHDFEDFGRSELWFRVTADTDFNSGASSLNGVRSTVSNTKFNTPTTPRPLPAFLSRSESVPDPVPRARSASSSQSLRSMSSAQPSPLTRPSKNNIEVLMSPITDSSESERAPLFDDPDDRAQRAEERRMEAIHAALTDIIALDDTQEEGTDNRVSMFLSPRSPTERSASGNEDEINHTEPDEDLPDEAEDGRGSYQLAGPGDLQLSYEIARLGDKIASLQAQETILNSLIKKAELTGDKQESRLLNRSRFSMSRELRELLFQKSQYEQQESANRLLSDRTQVSIVSSTVGEEDGKSVVRYLVEVQQLGIDGSFSSGWVVARRYNEFLNMHNKLRDKYGLVRNLEFPGKRLVPHLSTNFVDTRRIGLEKYLQSLISVPVVCESEELRAFLSRDSPFVASEHRTPNQRGVGGFSGTELVRNVYKSVTGSIDDMLFGQSMLDVMIQRLTRQVAEFAGIVGSGVTDEDLVAQALNASGKTAPAALMHLSADLKPLDGESSTSTFSAPICDLLLAIFELNKENNWLRRQAVVIILQQLLGGTIERKIRETMKLLFDESRILSYLSLFRDGLWPGGKLKPLSGPRTPEERLRTRDEANRKLSSLVPDLAANMIGRSNARRGARRIFAVLQNRRLNQHIAYTVVDEVFAVLFPESNTPTSHLGHYDRQSPNVP</sequence>
<dbReference type="Pfam" id="PF00615">
    <property type="entry name" value="RGS"/>
    <property type="match status" value="1"/>
</dbReference>
<accession>A0A8H5HS85</accession>
<evidence type="ECO:0000256" key="3">
    <source>
        <dbReference type="SAM" id="Phobius"/>
    </source>
</evidence>
<dbReference type="SMART" id="SM00312">
    <property type="entry name" value="PX"/>
    <property type="match status" value="1"/>
</dbReference>
<feature type="domain" description="PX" evidence="5">
    <location>
        <begin position="852"/>
        <end position="970"/>
    </location>
</feature>
<protein>
    <recommendedName>
        <fullName evidence="9">PhoX domain-containing protein</fullName>
    </recommendedName>
</protein>
<dbReference type="InterPro" id="IPR001683">
    <property type="entry name" value="PX_dom"/>
</dbReference>
<dbReference type="InterPro" id="IPR003114">
    <property type="entry name" value="Phox_assoc"/>
</dbReference>
<reference evidence="7 8" key="1">
    <citation type="journal article" date="2020" name="ISME J.">
        <title>Uncovering the hidden diversity of litter-decomposition mechanisms in mushroom-forming fungi.</title>
        <authorList>
            <person name="Floudas D."/>
            <person name="Bentzer J."/>
            <person name="Ahren D."/>
            <person name="Johansson T."/>
            <person name="Persson P."/>
            <person name="Tunlid A."/>
        </authorList>
    </citation>
    <scope>NUCLEOTIDE SEQUENCE [LARGE SCALE GENOMIC DNA]</scope>
    <source>
        <strain evidence="7 8">CBS 406.79</strain>
    </source>
</reference>
<evidence type="ECO:0000259" key="4">
    <source>
        <dbReference type="PROSITE" id="PS50132"/>
    </source>
</evidence>
<dbReference type="SMART" id="SM00313">
    <property type="entry name" value="PXA"/>
    <property type="match status" value="1"/>
</dbReference>
<evidence type="ECO:0000256" key="2">
    <source>
        <dbReference type="SAM" id="MobiDB-lite"/>
    </source>
</evidence>
<dbReference type="InterPro" id="IPR036305">
    <property type="entry name" value="RGS_sf"/>
</dbReference>
<dbReference type="AlphaFoldDB" id="A0A8H5HS85"/>
<dbReference type="PANTHER" id="PTHR22775:SF3">
    <property type="entry name" value="SORTING NEXIN-13"/>
    <property type="match status" value="1"/>
</dbReference>
<organism evidence="7 8">
    <name type="scientific">Collybiopsis confluens</name>
    <dbReference type="NCBI Taxonomy" id="2823264"/>
    <lineage>
        <taxon>Eukaryota</taxon>
        <taxon>Fungi</taxon>
        <taxon>Dikarya</taxon>
        <taxon>Basidiomycota</taxon>
        <taxon>Agaricomycotina</taxon>
        <taxon>Agaricomycetes</taxon>
        <taxon>Agaricomycetidae</taxon>
        <taxon>Agaricales</taxon>
        <taxon>Marasmiineae</taxon>
        <taxon>Omphalotaceae</taxon>
        <taxon>Collybiopsis</taxon>
    </lineage>
</organism>
<feature type="compositionally biased region" description="Polar residues" evidence="2">
    <location>
        <begin position="735"/>
        <end position="744"/>
    </location>
</feature>
<feature type="domain" description="PXA" evidence="6">
    <location>
        <begin position="107"/>
        <end position="301"/>
    </location>
</feature>
<feature type="compositionally biased region" description="Basic and acidic residues" evidence="2">
    <location>
        <begin position="681"/>
        <end position="699"/>
    </location>
</feature>
<evidence type="ECO:0000259" key="6">
    <source>
        <dbReference type="PROSITE" id="PS51207"/>
    </source>
</evidence>
<comment type="similarity">
    <text evidence="1">Belongs to the sorting nexin family.</text>
</comment>
<evidence type="ECO:0000313" key="8">
    <source>
        <dbReference type="Proteomes" id="UP000518752"/>
    </source>
</evidence>
<dbReference type="InterPro" id="IPR013937">
    <property type="entry name" value="Sorting_nexin_C"/>
</dbReference>
<dbReference type="PROSITE" id="PS51207">
    <property type="entry name" value="PXA"/>
    <property type="match status" value="1"/>
</dbReference>
<gene>
    <name evidence="7" type="ORF">D9757_004709</name>
</gene>
<evidence type="ECO:0008006" key="9">
    <source>
        <dbReference type="Google" id="ProtNLM"/>
    </source>
</evidence>
<dbReference type="CDD" id="cd06876">
    <property type="entry name" value="PX_MDM1p"/>
    <property type="match status" value="1"/>
</dbReference>
<evidence type="ECO:0000313" key="7">
    <source>
        <dbReference type="EMBL" id="KAF5388574.1"/>
    </source>
</evidence>
<dbReference type="SUPFAM" id="SSF64268">
    <property type="entry name" value="PX domain"/>
    <property type="match status" value="1"/>
</dbReference>
<dbReference type="InterPro" id="IPR016137">
    <property type="entry name" value="RGS"/>
</dbReference>